<keyword evidence="2" id="KW-1185">Reference proteome</keyword>
<dbReference type="RefSeq" id="WP_209379046.1">
    <property type="nucleotide sequence ID" value="NZ_JAGIZB010000006.1"/>
</dbReference>
<sequence length="72" mass="8434">MPPRSALPPDVNGPVDPFDLWLRRNLHDRWDGALDEELPRDLLRLACDSRAQWDEMKERWKADRGPGPWSVD</sequence>
<organism evidence="1 2">
    <name type="scientific">Pararoseomonas baculiformis</name>
    <dbReference type="NCBI Taxonomy" id="2820812"/>
    <lineage>
        <taxon>Bacteria</taxon>
        <taxon>Pseudomonadati</taxon>
        <taxon>Pseudomonadota</taxon>
        <taxon>Alphaproteobacteria</taxon>
        <taxon>Acetobacterales</taxon>
        <taxon>Acetobacteraceae</taxon>
        <taxon>Pararoseomonas</taxon>
    </lineage>
</organism>
<comment type="caution">
    <text evidence="1">The sequence shown here is derived from an EMBL/GenBank/DDBJ whole genome shotgun (WGS) entry which is preliminary data.</text>
</comment>
<reference evidence="1 2" key="1">
    <citation type="submission" date="2021-03" db="EMBL/GenBank/DDBJ databases">
        <authorList>
            <person name="So Y."/>
        </authorList>
    </citation>
    <scope>NUCLEOTIDE SEQUENCE [LARGE SCALE GENOMIC DNA]</scope>
    <source>
        <strain evidence="1 2">SSH11</strain>
    </source>
</reference>
<dbReference type="Proteomes" id="UP000681594">
    <property type="component" value="Unassembled WGS sequence"/>
</dbReference>
<gene>
    <name evidence="1" type="ORF">J8J14_08520</name>
</gene>
<name>A0ABS4ACX8_9PROT</name>
<proteinExistence type="predicted"/>
<accession>A0ABS4ACX8</accession>
<dbReference type="EMBL" id="JAGIZB010000006">
    <property type="protein sequence ID" value="MBP0444826.1"/>
    <property type="molecule type" value="Genomic_DNA"/>
</dbReference>
<evidence type="ECO:0000313" key="1">
    <source>
        <dbReference type="EMBL" id="MBP0444826.1"/>
    </source>
</evidence>
<protein>
    <submittedName>
        <fullName evidence="1">Uncharacterized protein</fullName>
    </submittedName>
</protein>
<evidence type="ECO:0000313" key="2">
    <source>
        <dbReference type="Proteomes" id="UP000681594"/>
    </source>
</evidence>